<dbReference type="EMBL" id="LRQV01000118">
    <property type="protein sequence ID" value="KXK59350.1"/>
    <property type="molecule type" value="Genomic_DNA"/>
</dbReference>
<name>A0A136PLJ9_9ACTN</name>
<evidence type="ECO:0008006" key="3">
    <source>
        <dbReference type="Google" id="ProtNLM"/>
    </source>
</evidence>
<dbReference type="Pfam" id="PF03995">
    <property type="entry name" value="Inhibitor_I36"/>
    <property type="match status" value="1"/>
</dbReference>
<evidence type="ECO:0000313" key="2">
    <source>
        <dbReference type="Proteomes" id="UP000070620"/>
    </source>
</evidence>
<organism evidence="1 2">
    <name type="scientific">Micromonospora rosaria</name>
    <dbReference type="NCBI Taxonomy" id="47874"/>
    <lineage>
        <taxon>Bacteria</taxon>
        <taxon>Bacillati</taxon>
        <taxon>Actinomycetota</taxon>
        <taxon>Actinomycetes</taxon>
        <taxon>Micromonosporales</taxon>
        <taxon>Micromonosporaceae</taxon>
        <taxon>Micromonospora</taxon>
    </lineage>
</organism>
<gene>
    <name evidence="1" type="ORF">AWW66_24720</name>
</gene>
<proteinExistence type="predicted"/>
<dbReference type="Proteomes" id="UP000070620">
    <property type="component" value="Unassembled WGS sequence"/>
</dbReference>
<protein>
    <recommendedName>
        <fullName evidence="3">Peptidase inhibitor family I36</fullName>
    </recommendedName>
</protein>
<accession>A0A136PLJ9</accession>
<reference evidence="1 2" key="1">
    <citation type="submission" date="2016-01" db="EMBL/GenBank/DDBJ databases">
        <title>Whole genome sequence and analysis of Micromonospora rosaria DSM 803, which can produce antibacterial substance rosamicin.</title>
        <authorList>
            <person name="Yang H."/>
            <person name="He X."/>
            <person name="Zhu D."/>
        </authorList>
    </citation>
    <scope>NUCLEOTIDE SEQUENCE [LARGE SCALE GENOMIC DNA]</scope>
    <source>
        <strain evidence="1 2">DSM 803</strain>
    </source>
</reference>
<keyword evidence="2" id="KW-1185">Reference proteome</keyword>
<evidence type="ECO:0000313" key="1">
    <source>
        <dbReference type="EMBL" id="KXK59350.1"/>
    </source>
</evidence>
<comment type="caution">
    <text evidence="1">The sequence shown here is derived from an EMBL/GenBank/DDBJ whole genome shotgun (WGS) entry which is preliminary data.</text>
</comment>
<dbReference type="AlphaFoldDB" id="A0A136PLJ9"/>
<sequence length="91" mass="10717">MGVADCPAGWFCFYEWPNYGYPRGRLSDCGRQNLADWQWHFRTESAHHNMGSGKVRFLYHGERLFEIGPGNRVRSDAVPYRNWANYVERVC</sequence>